<comment type="similarity">
    <text evidence="1">Belongs to the RecJ family.</text>
</comment>
<protein>
    <recommendedName>
        <fullName evidence="2">Single-stranded-DNA-specific exonuclease RecJ</fullName>
    </recommendedName>
</protein>
<dbReference type="InterPro" id="IPR051673">
    <property type="entry name" value="SSDNA_exonuclease_RecJ"/>
</dbReference>
<dbReference type="PANTHER" id="PTHR30255">
    <property type="entry name" value="SINGLE-STRANDED-DNA-SPECIFIC EXONUCLEASE RECJ"/>
    <property type="match status" value="1"/>
</dbReference>
<dbReference type="InterPro" id="IPR038763">
    <property type="entry name" value="DHH_sf"/>
</dbReference>
<dbReference type="PANTHER" id="PTHR30255:SF2">
    <property type="entry name" value="SINGLE-STRANDED-DNA-SPECIFIC EXONUCLEASE RECJ"/>
    <property type="match status" value="1"/>
</dbReference>
<organism evidence="10 11">
    <name type="scientific">Facklamia miroungae</name>
    <dbReference type="NCBI Taxonomy" id="120956"/>
    <lineage>
        <taxon>Bacteria</taxon>
        <taxon>Bacillati</taxon>
        <taxon>Bacillota</taxon>
        <taxon>Bacilli</taxon>
        <taxon>Lactobacillales</taxon>
        <taxon>Aerococcaceae</taxon>
        <taxon>Facklamia</taxon>
    </lineage>
</organism>
<dbReference type="Pfam" id="PF01368">
    <property type="entry name" value="DHH"/>
    <property type="match status" value="1"/>
</dbReference>
<dbReference type="InterPro" id="IPR001667">
    <property type="entry name" value="DDH_dom"/>
</dbReference>
<dbReference type="InterPro" id="IPR004610">
    <property type="entry name" value="RecJ"/>
</dbReference>
<dbReference type="NCBIfam" id="TIGR00644">
    <property type="entry name" value="recJ"/>
    <property type="match status" value="1"/>
</dbReference>
<dbReference type="Gene3D" id="3.90.1640.30">
    <property type="match status" value="1"/>
</dbReference>
<dbReference type="InterPro" id="IPR041122">
    <property type="entry name" value="RecJ_OB"/>
</dbReference>
<evidence type="ECO:0000259" key="8">
    <source>
        <dbReference type="Pfam" id="PF10141"/>
    </source>
</evidence>
<evidence type="ECO:0000259" key="9">
    <source>
        <dbReference type="Pfam" id="PF17768"/>
    </source>
</evidence>
<evidence type="ECO:0000256" key="2">
    <source>
        <dbReference type="ARBA" id="ARBA00019841"/>
    </source>
</evidence>
<accession>A0A1G7R234</accession>
<dbReference type="GO" id="GO:0006310">
    <property type="term" value="P:DNA recombination"/>
    <property type="evidence" value="ECO:0007669"/>
    <property type="project" value="InterPro"/>
</dbReference>
<keyword evidence="3" id="KW-0540">Nuclease</keyword>
<dbReference type="Pfam" id="PF02272">
    <property type="entry name" value="DHHA1"/>
    <property type="match status" value="1"/>
</dbReference>
<evidence type="ECO:0000313" key="10">
    <source>
        <dbReference type="EMBL" id="SDG04836.1"/>
    </source>
</evidence>
<dbReference type="OrthoDB" id="9809852at2"/>
<keyword evidence="4" id="KW-0378">Hydrolase</keyword>
<sequence length="772" mass="87801">MLSKYHWHFSKKISESQAYETLKEAGEDYSPAFLSICFNRGLHSIEAIKKATDQEPTLYHDPFKLYQMDKAVERIHRAIEKEEKILIYGDYDADGITSTLILKEALDTLGADSQVYLPNRFTDGYGPNVDRYQTFIDQGIQLIVTVDNGVAGHEAIQVAQDKGVDVIVTDHHELQATLPVAYAIIHPRHPKGDYPFGDLSGAGVAFKVATAILDEIPVEMLDLVAIGTVADMVSLLDENRTLVIGGIKQLKVTDRPGLQLLFKENLQSIDDLSAETIGFLIGPRLNAVGRLGDPRPGFDWLAALTKEEASNLLDFIESENRQRQELVSQIFEEVSDRINSSQDIPSIICQASTTWHPGVLGIVASRICDLYQRPCLLFFYDEEKHQYRGSARSKETFNLFENLSQIKQYLLHFGGHSQAAGMTIEEDSWEDFQKQLQLLAEKEQDSIKTKPSLNIDASLAVSDISLQLIEEIQSLGPFGMHNPKPVILFEDLTMTDKRLIGTNKQHVKLQFEANASKDSLAAIAFSMADNLQDCQVGNRLNVVGELSINEWKKQKECQLIVKDIAVDGVWWIDYRGKSQLEKLQKLSQVVYCFQDEKHAKSFSNGLDSNHQIMLYEEIDQKLEYEDLVLMEPPKNLDQLRTLLKVQTWQKIYLVSIVVESRYLAGLPQREEFAKLYRFLLEKKQIQLKDFQDISNYLVIPLIKIKTMIVVFFEAGFVTIKDGLVIMNMIEQANKHDLMQLPAMQKYQQAMEAERVLNFQTIDQVKSWINEEI</sequence>
<dbReference type="InterPro" id="IPR018779">
    <property type="entry name" value="RecJ_C"/>
</dbReference>
<reference evidence="10 11" key="1">
    <citation type="submission" date="2016-10" db="EMBL/GenBank/DDBJ databases">
        <authorList>
            <person name="de Groot N.N."/>
        </authorList>
    </citation>
    <scope>NUCLEOTIDE SEQUENCE [LARGE SCALE GENOMIC DNA]</scope>
    <source>
        <strain evidence="10 11">ATCC BAA-466</strain>
    </source>
</reference>
<dbReference type="STRING" id="120956.SAMN05421791_102315"/>
<dbReference type="RefSeq" id="WP_090289385.1">
    <property type="nucleotide sequence ID" value="NZ_FNCK01000002.1"/>
</dbReference>
<dbReference type="GO" id="GO:0006281">
    <property type="term" value="P:DNA repair"/>
    <property type="evidence" value="ECO:0007669"/>
    <property type="project" value="InterPro"/>
</dbReference>
<evidence type="ECO:0000259" key="7">
    <source>
        <dbReference type="Pfam" id="PF02272"/>
    </source>
</evidence>
<keyword evidence="11" id="KW-1185">Reference proteome</keyword>
<feature type="domain" description="Single-stranded-DNA-specific exonuclease RecJ C-terminal" evidence="8">
    <location>
        <begin position="572"/>
        <end position="768"/>
    </location>
</feature>
<gene>
    <name evidence="10" type="ORF">SAMN05421791_102315</name>
</gene>
<evidence type="ECO:0000256" key="3">
    <source>
        <dbReference type="ARBA" id="ARBA00022722"/>
    </source>
</evidence>
<proteinExistence type="inferred from homology"/>
<dbReference type="Pfam" id="PF17768">
    <property type="entry name" value="RecJ_OB"/>
    <property type="match status" value="1"/>
</dbReference>
<evidence type="ECO:0000256" key="1">
    <source>
        <dbReference type="ARBA" id="ARBA00005915"/>
    </source>
</evidence>
<dbReference type="InterPro" id="IPR003156">
    <property type="entry name" value="DHHA1_dom"/>
</dbReference>
<evidence type="ECO:0000313" key="11">
    <source>
        <dbReference type="Proteomes" id="UP000199708"/>
    </source>
</evidence>
<keyword evidence="5 10" id="KW-0269">Exonuclease</keyword>
<feature type="domain" description="RecJ OB" evidence="9">
    <location>
        <begin position="455"/>
        <end position="563"/>
    </location>
</feature>
<dbReference type="GO" id="GO:0003676">
    <property type="term" value="F:nucleic acid binding"/>
    <property type="evidence" value="ECO:0007669"/>
    <property type="project" value="InterPro"/>
</dbReference>
<dbReference type="AlphaFoldDB" id="A0A1G7R234"/>
<name>A0A1G7R234_9LACT</name>
<evidence type="ECO:0000259" key="6">
    <source>
        <dbReference type="Pfam" id="PF01368"/>
    </source>
</evidence>
<dbReference type="EMBL" id="FNCK01000002">
    <property type="protein sequence ID" value="SDG04836.1"/>
    <property type="molecule type" value="Genomic_DNA"/>
</dbReference>
<dbReference type="SUPFAM" id="SSF64182">
    <property type="entry name" value="DHH phosphoesterases"/>
    <property type="match status" value="1"/>
</dbReference>
<evidence type="ECO:0000256" key="4">
    <source>
        <dbReference type="ARBA" id="ARBA00022801"/>
    </source>
</evidence>
<feature type="domain" description="DHHA1" evidence="7">
    <location>
        <begin position="348"/>
        <end position="438"/>
    </location>
</feature>
<evidence type="ECO:0000256" key="5">
    <source>
        <dbReference type="ARBA" id="ARBA00022839"/>
    </source>
</evidence>
<dbReference type="GO" id="GO:0008409">
    <property type="term" value="F:5'-3' exonuclease activity"/>
    <property type="evidence" value="ECO:0007669"/>
    <property type="project" value="InterPro"/>
</dbReference>
<dbReference type="Pfam" id="PF10141">
    <property type="entry name" value="ssDNA-exonuc_C"/>
    <property type="match status" value="1"/>
</dbReference>
<dbReference type="Proteomes" id="UP000199708">
    <property type="component" value="Unassembled WGS sequence"/>
</dbReference>
<feature type="domain" description="DDH" evidence="6">
    <location>
        <begin position="84"/>
        <end position="228"/>
    </location>
</feature>
<dbReference type="Gene3D" id="2.40.50.460">
    <property type="match status" value="1"/>
</dbReference>